<feature type="region of interest" description="Disordered" evidence="1">
    <location>
        <begin position="1256"/>
        <end position="1282"/>
    </location>
</feature>
<feature type="region of interest" description="Disordered" evidence="1">
    <location>
        <begin position="74"/>
        <end position="117"/>
    </location>
</feature>
<feature type="compositionally biased region" description="Basic and acidic residues" evidence="1">
    <location>
        <begin position="197"/>
        <end position="206"/>
    </location>
</feature>
<feature type="region of interest" description="Disordered" evidence="1">
    <location>
        <begin position="196"/>
        <end position="246"/>
    </location>
</feature>
<feature type="compositionally biased region" description="Polar residues" evidence="1">
    <location>
        <begin position="144"/>
        <end position="161"/>
    </location>
</feature>
<evidence type="ECO:0000313" key="2">
    <source>
        <dbReference type="EMBL" id="PSS15155.1"/>
    </source>
</evidence>
<evidence type="ECO:0000256" key="1">
    <source>
        <dbReference type="SAM" id="MobiDB-lite"/>
    </source>
</evidence>
<feature type="region of interest" description="Disordered" evidence="1">
    <location>
        <begin position="139"/>
        <end position="161"/>
    </location>
</feature>
<dbReference type="InParanoid" id="A0A2T3AYK0"/>
<dbReference type="RefSeq" id="XP_024719754.1">
    <property type="nucleotide sequence ID" value="XM_024865290.1"/>
</dbReference>
<protein>
    <submittedName>
        <fullName evidence="2">Uncharacterized protein</fullName>
    </submittedName>
</protein>
<feature type="region of interest" description="Disordered" evidence="1">
    <location>
        <begin position="624"/>
        <end position="644"/>
    </location>
</feature>
<keyword evidence="3" id="KW-1185">Reference proteome</keyword>
<feature type="region of interest" description="Disordered" evidence="1">
    <location>
        <begin position="837"/>
        <end position="882"/>
    </location>
</feature>
<feature type="region of interest" description="Disordered" evidence="1">
    <location>
        <begin position="569"/>
        <end position="589"/>
    </location>
</feature>
<dbReference type="Proteomes" id="UP000241818">
    <property type="component" value="Unassembled WGS sequence"/>
</dbReference>
<dbReference type="STRING" id="857342.A0A2T3AYK0"/>
<feature type="region of interest" description="Disordered" evidence="1">
    <location>
        <begin position="702"/>
        <end position="729"/>
    </location>
</feature>
<feature type="compositionally biased region" description="Basic and acidic residues" evidence="1">
    <location>
        <begin position="350"/>
        <end position="361"/>
    </location>
</feature>
<sequence>MTFNPKANPSKRLMLEIMQFRFRGSEGSSMFGQPSSVEEQPGLDTVMTKLSSLLSRTGSHAAFQPEVASPIWSQGGGFEGRGSQLPQNSSTPFATQVPDDLNGYDNPTEAGPKLRPSRGQNELLSLLLNVQNQKEHSILENETGESSLLQPKRTINSTRNSSVVRTIEGSTVEISSQLGMMANKQESQFPLLSQQPHCDDAKEQPTFDRSLNSPMYPAVTTPLSGDNEKKSSQESNSREMTQKEDSIVPEVAQVTPAVEHVNHAFPVLVMDQTPEQNPFEGLKRVPRSYVRVPASQLTILEREDSWFQGGNSSRSSHAHNLPQEVLHDLNSFVDQIVTRGDDGSNQTEGLETKSDLRRYQNHDSNNGVREDTEAIEVERDEFDLTSDTDNNGKGRENNQRLGRTSMSPSRIVRQETNPGTDTQTKETRRHSSVGPGLDTGTDKINNLVDHDDDETSEQRSIVSWSPSPGRTPRPCSLPVPENSRPQSPSSSTSVEMDVDELPGMHHTDASTMTLHLNLPHQIIDQSRAAGNYDKATILQEHSYPSFPSSSLAGDSEIEMGVLHAIDDQVDESDEEMDSPSTSQKLPSTAIQNCSVIQVEQTPHPNQRGPAESGDEKVPHIGHKRPHGEISSDSVIPGTFNDQSPQDRVRIWNKDEVKSLDTTSGKAPLTADSTRHFPSNHVSIDNDNAQVEDVTASRSLFSELDNSQRDAGRAISSSPVMSPPALQRMPKKLKIASSERHQTAYLEQPSSPNLPFRAGDGESEVELASTGKTSPQAPQLWKRDTGALQAHQRVSKPRRFKRITAPKFSQEEYGTPIDTDEMVRASRRAFNAQLSIEEAEEPQPPVGNGTGTSITLEQDSGTAADCTPPDMSETVARHPTPDTPAILQSATRIVMESPLRNTTESQKDPERHDTHAGIQQSISMVTQSSRNFPVPLVRKEPSNPSTAFDNFKSAYPTYKGSEKRFIEALTYIEWLVEGKGRNFLRKSLWDDLIRVLADEHLEYIRDARNRGIPMKEMHSGFEYYNEIDQDPIFKKRVITPDNLQMSLASLNAHKVAEARSIFKGKPKGSEMQSTASTARTQHHPDENVVETPSRADGDSSVGMIGMSPELGASNDAENIFKSKPKESGVQSRASTTRTQHHPDENVVETPSRADGDSSVGMIGMSPELGVSNNAESRSLKRPYFETHSQVEATKQKHLPFSRASDSHVSHASEEQLLRSPIRRLQSQEKAIRSVARPDIRTRSLDLSAQQYDVFKSPSLPDSFGPRSTSKIASRSTNSLPHAHDRGLRRVTIHGQISASKRENFFKEFGRRKRESGLWSNPASTGTTYFSIKSVKGTPVAEPETQTEVT</sequence>
<feature type="compositionally biased region" description="Polar residues" evidence="1">
    <location>
        <begin position="399"/>
        <end position="422"/>
    </location>
</feature>
<feature type="compositionally biased region" description="Polar residues" evidence="1">
    <location>
        <begin position="458"/>
        <end position="468"/>
    </location>
</feature>
<feature type="region of interest" description="Disordered" evidence="1">
    <location>
        <begin position="1121"/>
        <end position="1172"/>
    </location>
</feature>
<name>A0A2T3AYK0_AMORE</name>
<evidence type="ECO:0000313" key="3">
    <source>
        <dbReference type="Proteomes" id="UP000241818"/>
    </source>
</evidence>
<feature type="compositionally biased region" description="Polar residues" evidence="1">
    <location>
        <begin position="84"/>
        <end position="94"/>
    </location>
</feature>
<dbReference type="OrthoDB" id="3538943at2759"/>
<feature type="compositionally biased region" description="Polar residues" evidence="1">
    <location>
        <begin position="1069"/>
        <end position="1078"/>
    </location>
</feature>
<feature type="region of interest" description="Disordered" evidence="1">
    <location>
        <begin position="1061"/>
        <end position="1098"/>
    </location>
</feature>
<feature type="compositionally biased region" description="Basic and acidic residues" evidence="1">
    <location>
        <begin position="226"/>
        <end position="246"/>
    </location>
</feature>
<feature type="region of interest" description="Disordered" evidence="1">
    <location>
        <begin position="742"/>
        <end position="780"/>
    </location>
</feature>
<dbReference type="EMBL" id="KZ679013">
    <property type="protein sequence ID" value="PSS15155.1"/>
    <property type="molecule type" value="Genomic_DNA"/>
</dbReference>
<reference evidence="2 3" key="1">
    <citation type="journal article" date="2018" name="New Phytol.">
        <title>Comparative genomics and transcriptomics depict ericoid mycorrhizal fungi as versatile saprotrophs and plant mutualists.</title>
        <authorList>
            <person name="Martino E."/>
            <person name="Morin E."/>
            <person name="Grelet G.A."/>
            <person name="Kuo A."/>
            <person name="Kohler A."/>
            <person name="Daghino S."/>
            <person name="Barry K.W."/>
            <person name="Cichocki N."/>
            <person name="Clum A."/>
            <person name="Dockter R.B."/>
            <person name="Hainaut M."/>
            <person name="Kuo R.C."/>
            <person name="LaButti K."/>
            <person name="Lindahl B.D."/>
            <person name="Lindquist E.A."/>
            <person name="Lipzen A."/>
            <person name="Khouja H.R."/>
            <person name="Magnuson J."/>
            <person name="Murat C."/>
            <person name="Ohm R.A."/>
            <person name="Singer S.W."/>
            <person name="Spatafora J.W."/>
            <person name="Wang M."/>
            <person name="Veneault-Fourrey C."/>
            <person name="Henrissat B."/>
            <person name="Grigoriev I.V."/>
            <person name="Martin F.M."/>
            <person name="Perotto S."/>
        </authorList>
    </citation>
    <scope>NUCLEOTIDE SEQUENCE [LARGE SCALE GENOMIC DNA]</scope>
    <source>
        <strain evidence="2 3">ATCC 22711</strain>
    </source>
</reference>
<feature type="compositionally biased region" description="Polar residues" evidence="1">
    <location>
        <begin position="850"/>
        <end position="860"/>
    </location>
</feature>
<feature type="compositionally biased region" description="Low complexity" evidence="1">
    <location>
        <begin position="480"/>
        <end position="493"/>
    </location>
</feature>
<feature type="compositionally biased region" description="Polar residues" evidence="1">
    <location>
        <begin position="1316"/>
        <end position="1329"/>
    </location>
</feature>
<accession>A0A2T3AYK0</accession>
<feature type="compositionally biased region" description="Acidic residues" evidence="1">
    <location>
        <begin position="373"/>
        <end position="386"/>
    </location>
</feature>
<feature type="region of interest" description="Disordered" evidence="1">
    <location>
        <begin position="1314"/>
        <end position="1348"/>
    </location>
</feature>
<feature type="region of interest" description="Disordered" evidence="1">
    <location>
        <begin position="338"/>
        <end position="495"/>
    </location>
</feature>
<feature type="region of interest" description="Disordered" evidence="1">
    <location>
        <begin position="660"/>
        <end position="683"/>
    </location>
</feature>
<gene>
    <name evidence="2" type="ORF">M430DRAFT_257587</name>
</gene>
<feature type="compositionally biased region" description="Polar residues" evidence="1">
    <location>
        <begin position="1264"/>
        <end position="1278"/>
    </location>
</feature>
<dbReference type="GeneID" id="36573371"/>
<feature type="compositionally biased region" description="Polar residues" evidence="1">
    <location>
        <begin position="1127"/>
        <end position="1136"/>
    </location>
</feature>
<proteinExistence type="predicted"/>
<feature type="compositionally biased region" description="Polar residues" evidence="1">
    <location>
        <begin position="578"/>
        <end position="589"/>
    </location>
</feature>
<organism evidence="2 3">
    <name type="scientific">Amorphotheca resinae ATCC 22711</name>
    <dbReference type="NCBI Taxonomy" id="857342"/>
    <lineage>
        <taxon>Eukaryota</taxon>
        <taxon>Fungi</taxon>
        <taxon>Dikarya</taxon>
        <taxon>Ascomycota</taxon>
        <taxon>Pezizomycotina</taxon>
        <taxon>Leotiomycetes</taxon>
        <taxon>Helotiales</taxon>
        <taxon>Amorphothecaceae</taxon>
        <taxon>Amorphotheca</taxon>
    </lineage>
</organism>